<dbReference type="Pfam" id="PF13489">
    <property type="entry name" value="Methyltransf_23"/>
    <property type="match status" value="1"/>
</dbReference>
<reference evidence="1 2" key="1">
    <citation type="submission" date="2015-06" db="EMBL/GenBank/DDBJ databases">
        <title>Comparative genome analysis of nirS-carrying Bradyrhizobium sp. strains.</title>
        <authorList>
            <person name="Ishii S."/>
            <person name="Jang J."/>
            <person name="Nishizawa T."/>
            <person name="Senoo K."/>
        </authorList>
    </citation>
    <scope>NUCLEOTIDE SEQUENCE [LARGE SCALE GENOMIC DNA]</scope>
    <source>
        <strain evidence="1 2">TSA1</strain>
    </source>
</reference>
<dbReference type="InterPro" id="IPR029063">
    <property type="entry name" value="SAM-dependent_MTases_sf"/>
</dbReference>
<name>A0A2M6UDX9_9BRAD</name>
<dbReference type="CDD" id="cd02440">
    <property type="entry name" value="AdoMet_MTases"/>
    <property type="match status" value="1"/>
</dbReference>
<dbReference type="RefSeq" id="WP_100177928.1">
    <property type="nucleotide sequence ID" value="NZ_LFJC01000003.1"/>
</dbReference>
<sequence length="306" mass="34347">MHEHLNDVADLPLTYDLHLYSRNDALSIFLRSLSYHRVGAAYLANELARRSRRAIHRALDIGCGEGTFTSTLIREMQIVGVAGPQSIYAFDPDIENLTFYKSRLRGCNELALTTSNSTLERAQLDRSSDLVICSHSLYGMMENPSLTGTERVNQIRRILSSVAPDGLVFMSLASANSPAYEVKRDILRVLNLKNPSAHGEELQSYLILAGSGAKATYHSSYMDVTEILDDSSAMIKWCSYFCRVPENQLQMLGQDLLRKIINRHILQFRSATPELQKRMKEFPAALGSPADATVFLPHREIFFVTS</sequence>
<evidence type="ECO:0008006" key="3">
    <source>
        <dbReference type="Google" id="ProtNLM"/>
    </source>
</evidence>
<organism evidence="1 2">
    <name type="scientific">Bradyrhizobium nitroreducens</name>
    <dbReference type="NCBI Taxonomy" id="709803"/>
    <lineage>
        <taxon>Bacteria</taxon>
        <taxon>Pseudomonadati</taxon>
        <taxon>Pseudomonadota</taxon>
        <taxon>Alphaproteobacteria</taxon>
        <taxon>Hyphomicrobiales</taxon>
        <taxon>Nitrobacteraceae</taxon>
        <taxon>Bradyrhizobium</taxon>
    </lineage>
</organism>
<dbReference type="AlphaFoldDB" id="A0A2M6UDX9"/>
<proteinExistence type="predicted"/>
<accession>A0A2M6UDX9</accession>
<dbReference type="Gene3D" id="3.40.50.150">
    <property type="entry name" value="Vaccinia Virus protein VP39"/>
    <property type="match status" value="1"/>
</dbReference>
<protein>
    <recommendedName>
        <fullName evidence="3">Methyltransferase domain-containing protein</fullName>
    </recommendedName>
</protein>
<evidence type="ECO:0000313" key="1">
    <source>
        <dbReference type="EMBL" id="PIT02758.1"/>
    </source>
</evidence>
<comment type="caution">
    <text evidence="1">The sequence shown here is derived from an EMBL/GenBank/DDBJ whole genome shotgun (WGS) entry which is preliminary data.</text>
</comment>
<evidence type="ECO:0000313" key="2">
    <source>
        <dbReference type="Proteomes" id="UP000228930"/>
    </source>
</evidence>
<dbReference type="SUPFAM" id="SSF53335">
    <property type="entry name" value="S-adenosyl-L-methionine-dependent methyltransferases"/>
    <property type="match status" value="1"/>
</dbReference>
<dbReference type="EMBL" id="LFJC01000003">
    <property type="protein sequence ID" value="PIT02758.1"/>
    <property type="molecule type" value="Genomic_DNA"/>
</dbReference>
<dbReference type="Proteomes" id="UP000228930">
    <property type="component" value="Unassembled WGS sequence"/>
</dbReference>
<gene>
    <name evidence="1" type="ORF">TSA1_19875</name>
</gene>
<keyword evidence="2" id="KW-1185">Reference proteome</keyword>